<dbReference type="Pfam" id="PF11748">
    <property type="entry name" value="DUF3306"/>
    <property type="match status" value="1"/>
</dbReference>
<reference evidence="2 3" key="1">
    <citation type="submission" date="2015-03" db="EMBL/GenBank/DDBJ databases">
        <title>Genome sequencing of Methylobacterium variabile DSM 16961.</title>
        <authorList>
            <person name="Chaudhry V."/>
            <person name="Patil P.B."/>
        </authorList>
    </citation>
    <scope>NUCLEOTIDE SEQUENCE [LARGE SCALE GENOMIC DNA]</scope>
    <source>
        <strain evidence="2 3">DSM 16961</strain>
    </source>
</reference>
<dbReference type="AlphaFoldDB" id="A0A0J6T9I1"/>
<organism evidence="2 3">
    <name type="scientific">Methylobacterium variabile</name>
    <dbReference type="NCBI Taxonomy" id="298794"/>
    <lineage>
        <taxon>Bacteria</taxon>
        <taxon>Pseudomonadati</taxon>
        <taxon>Pseudomonadota</taxon>
        <taxon>Alphaproteobacteria</taxon>
        <taxon>Hyphomicrobiales</taxon>
        <taxon>Methylobacteriaceae</taxon>
        <taxon>Methylobacterium</taxon>
    </lineage>
</organism>
<evidence type="ECO:0000256" key="1">
    <source>
        <dbReference type="SAM" id="MobiDB-lite"/>
    </source>
</evidence>
<evidence type="ECO:0000313" key="2">
    <source>
        <dbReference type="EMBL" id="KMO42529.1"/>
    </source>
</evidence>
<gene>
    <name evidence="2" type="ORF">VQ02_02810</name>
</gene>
<feature type="compositionally biased region" description="Low complexity" evidence="1">
    <location>
        <begin position="213"/>
        <end position="229"/>
    </location>
</feature>
<evidence type="ECO:0000313" key="3">
    <source>
        <dbReference type="Proteomes" id="UP000035955"/>
    </source>
</evidence>
<protein>
    <recommendedName>
        <fullName evidence="4">DUF3306 domain-containing protein</fullName>
    </recommendedName>
</protein>
<keyword evidence="3" id="KW-1185">Reference proteome</keyword>
<proteinExistence type="predicted"/>
<evidence type="ECO:0008006" key="4">
    <source>
        <dbReference type="Google" id="ProtNLM"/>
    </source>
</evidence>
<feature type="compositionally biased region" description="Basic and acidic residues" evidence="1">
    <location>
        <begin position="163"/>
        <end position="178"/>
    </location>
</feature>
<feature type="region of interest" description="Disordered" evidence="1">
    <location>
        <begin position="1"/>
        <end position="42"/>
    </location>
</feature>
<feature type="region of interest" description="Disordered" evidence="1">
    <location>
        <begin position="132"/>
        <end position="268"/>
    </location>
</feature>
<feature type="compositionally biased region" description="Low complexity" evidence="1">
    <location>
        <begin position="148"/>
        <end position="157"/>
    </location>
</feature>
<dbReference type="PATRIC" id="fig|298794.3.peg.2380"/>
<name>A0A0J6T9I1_9HYPH</name>
<dbReference type="RefSeq" id="WP_048442642.1">
    <property type="nucleotide sequence ID" value="NZ_LABY01000018.1"/>
</dbReference>
<dbReference type="InterPro" id="IPR021735">
    <property type="entry name" value="DUF3306"/>
</dbReference>
<sequence length="268" mass="27379">MNDGFLARWSRRKRDEARRPAEAPPAAPAAEATPLSLAEEAGTLSPEELAQLPSLEALTATTDLAPFLRAGVPRALRNAALRRMWSLDPAIRDFVSEAREYAYDWNTPGGVPGSGGLIPVEEVRAMVERVFGGSGGKEQGAPTEDSPEASSGDASGGSPPPPDRGEDAKGPHGPEGSREGAAPPEPEPSGLPAAGPSVLGAGPPPSTGGLEGPSGILGSSGILGPSGISDAPPLSRSAEGIPRPSPDRREPEPSSPSRLRRHGGALPF</sequence>
<feature type="compositionally biased region" description="Basic residues" evidence="1">
    <location>
        <begin position="258"/>
        <end position="268"/>
    </location>
</feature>
<dbReference type="OrthoDB" id="8100830at2"/>
<accession>A0A0J6T9I1</accession>
<dbReference type="Proteomes" id="UP000035955">
    <property type="component" value="Unassembled WGS sequence"/>
</dbReference>
<comment type="caution">
    <text evidence="2">The sequence shown here is derived from an EMBL/GenBank/DDBJ whole genome shotgun (WGS) entry which is preliminary data.</text>
</comment>
<dbReference type="EMBL" id="LABY01000018">
    <property type="protein sequence ID" value="KMO42529.1"/>
    <property type="molecule type" value="Genomic_DNA"/>
</dbReference>
<feature type="compositionally biased region" description="Low complexity" evidence="1">
    <location>
        <begin position="28"/>
        <end position="41"/>
    </location>
</feature>